<proteinExistence type="predicted"/>
<reference evidence="2 3" key="1">
    <citation type="submission" date="2024-04" db="EMBL/GenBank/DDBJ databases">
        <title>Tritrichomonas musculus Genome.</title>
        <authorList>
            <person name="Alves-Ferreira E."/>
            <person name="Grigg M."/>
            <person name="Lorenzi H."/>
            <person name="Galac M."/>
        </authorList>
    </citation>
    <scope>NUCLEOTIDE SEQUENCE [LARGE SCALE GENOMIC DNA]</scope>
    <source>
        <strain evidence="2 3">EAF2021</strain>
    </source>
</reference>
<evidence type="ECO:0000313" key="2">
    <source>
        <dbReference type="EMBL" id="KAK8871610.1"/>
    </source>
</evidence>
<comment type="caution">
    <text evidence="2">The sequence shown here is derived from an EMBL/GenBank/DDBJ whole genome shotgun (WGS) entry which is preliminary data.</text>
</comment>
<keyword evidence="1" id="KW-0812">Transmembrane</keyword>
<dbReference type="EMBL" id="JAPFFF010000013">
    <property type="protein sequence ID" value="KAK8871610.1"/>
    <property type="molecule type" value="Genomic_DNA"/>
</dbReference>
<evidence type="ECO:0000256" key="1">
    <source>
        <dbReference type="SAM" id="Phobius"/>
    </source>
</evidence>
<evidence type="ECO:0000313" key="3">
    <source>
        <dbReference type="Proteomes" id="UP001470230"/>
    </source>
</evidence>
<gene>
    <name evidence="2" type="ORF">M9Y10_007345</name>
</gene>
<accession>A0ABR2J131</accession>
<sequence>MQCKKTNQLPKDFSKQFLESISKDSYKNKQSKQIKMPNGNNAFVLPFFLVSHQTLINKDILIGESLVNRNPLKSLEIASFHASLDEKNRRAFILLGNSLKKLKKHRDAIESFYYSAQLSKTQKDFNESNKLVDIEVKELQSEEPLLVPVCIWADSFLVQVPYNWFQLFFKGNDESLFQIFISNPIGYVPQNKVEMIMINEFFNGPDIRSFINKIKNMTQKSDMEKVFLLYRNMISPYFSIDKTSTIYGFCFDVNNDRILLYLRLAGEINNERYRNYHCWIVPNDSLKIDSTLFLLITCTSKHGNWMDIWASKIFEKTAKYDEEMVKKYKIQYNTKEEEREISSDEGNQIQYKIDKKGKLSLLLRIALIAFTILAILLFIIYR</sequence>
<keyword evidence="3" id="KW-1185">Reference proteome</keyword>
<keyword evidence="1" id="KW-1133">Transmembrane helix</keyword>
<keyword evidence="1" id="KW-0472">Membrane</keyword>
<dbReference type="Proteomes" id="UP001470230">
    <property type="component" value="Unassembled WGS sequence"/>
</dbReference>
<organism evidence="2 3">
    <name type="scientific">Tritrichomonas musculus</name>
    <dbReference type="NCBI Taxonomy" id="1915356"/>
    <lineage>
        <taxon>Eukaryota</taxon>
        <taxon>Metamonada</taxon>
        <taxon>Parabasalia</taxon>
        <taxon>Tritrichomonadida</taxon>
        <taxon>Tritrichomonadidae</taxon>
        <taxon>Tritrichomonas</taxon>
    </lineage>
</organism>
<feature type="transmembrane region" description="Helical" evidence="1">
    <location>
        <begin position="361"/>
        <end position="381"/>
    </location>
</feature>
<name>A0ABR2J131_9EUKA</name>
<protein>
    <submittedName>
        <fullName evidence="2">Uncharacterized protein</fullName>
    </submittedName>
</protein>